<reference evidence="1 2" key="1">
    <citation type="journal article" date="2007" name="Int. J. Syst. Evol. Microbiol.">
        <title>Description of Pelomonas aquatica sp. nov. and Pelomonas puraquae sp. nov., isolated from industrial and haemodialysis water.</title>
        <authorList>
            <person name="Gomila M."/>
            <person name="Bowien B."/>
            <person name="Falsen E."/>
            <person name="Moore E.R."/>
            <person name="Lalucat J."/>
        </authorList>
    </citation>
    <scope>NUCLEOTIDE SEQUENCE [LARGE SCALE GENOMIC DNA]</scope>
    <source>
        <strain evidence="1 2">CCUG 52769</strain>
    </source>
</reference>
<evidence type="ECO:0000313" key="2">
    <source>
        <dbReference type="Proteomes" id="UP000197446"/>
    </source>
</evidence>
<protein>
    <submittedName>
        <fullName evidence="1">Uncharacterized protein</fullName>
    </submittedName>
</protein>
<dbReference type="AlphaFoldDB" id="A0A254N683"/>
<dbReference type="Proteomes" id="UP000197446">
    <property type="component" value="Unassembled WGS sequence"/>
</dbReference>
<dbReference type="EMBL" id="NISI01000005">
    <property type="protein sequence ID" value="OWR03539.1"/>
    <property type="molecule type" value="Genomic_DNA"/>
</dbReference>
<sequence>MRTLVITLAALGWQAAGLAQEGHVHVQISTLHTRAPASFTQTLDAACGQRTFVLSRSASAATPDQRHTQLTIHDGSAQRQLDITDTPLGQALARTPTLGEFSLGCGNGLYVRYWLPRQGPTDAPNPTPNALYRIAEDGSVSLHPEPGVTFTPLQPRSGG</sequence>
<accession>A0A254N683</accession>
<comment type="caution">
    <text evidence="1">The sequence shown here is derived from an EMBL/GenBank/DDBJ whole genome shotgun (WGS) entry which is preliminary data.</text>
</comment>
<organism evidence="1 2">
    <name type="scientific">Roseateles puraquae</name>
    <dbReference type="NCBI Taxonomy" id="431059"/>
    <lineage>
        <taxon>Bacteria</taxon>
        <taxon>Pseudomonadati</taxon>
        <taxon>Pseudomonadota</taxon>
        <taxon>Betaproteobacteria</taxon>
        <taxon>Burkholderiales</taxon>
        <taxon>Sphaerotilaceae</taxon>
        <taxon>Roseateles</taxon>
    </lineage>
</organism>
<proteinExistence type="predicted"/>
<name>A0A254N683_9BURK</name>
<keyword evidence="2" id="KW-1185">Reference proteome</keyword>
<evidence type="ECO:0000313" key="1">
    <source>
        <dbReference type="EMBL" id="OWR03539.1"/>
    </source>
</evidence>
<dbReference type="RefSeq" id="WP_088483775.1">
    <property type="nucleotide sequence ID" value="NZ_NISI01000005.1"/>
</dbReference>
<dbReference type="OrthoDB" id="10016017at2"/>
<gene>
    <name evidence="1" type="ORF">CDO81_13665</name>
</gene>